<dbReference type="InterPro" id="IPR050327">
    <property type="entry name" value="Proton-linked_MCT"/>
</dbReference>
<dbReference type="PANTHER" id="PTHR11360">
    <property type="entry name" value="MONOCARBOXYLATE TRANSPORTER"/>
    <property type="match status" value="1"/>
</dbReference>
<dbReference type="RefSeq" id="XP_026678475.1">
    <property type="nucleotide sequence ID" value="XM_026822674.1"/>
</dbReference>
<dbReference type="KEGG" id="dci:113466898"/>
<evidence type="ECO:0000256" key="1">
    <source>
        <dbReference type="SAM" id="MobiDB-lite"/>
    </source>
</evidence>
<sequence>MGPVSSTQSVQHITGPQSSSDKIFQMVEAESEVSCPGDETARLTIDGDDAQEDDVLSYCDYTEIPPPPDGGYGWVIVIASFLCNMIVDGIAYTFGVFLGEFVRYFGEGKGKTAWVGSLLSGMYLSCGPVVSALANKFGCRTVCIAGSIIGCLAFALSTLCQNVNQLMLVYGVMGGK</sequence>
<proteinExistence type="predicted"/>
<dbReference type="Proteomes" id="UP000079169">
    <property type="component" value="Unplaced"/>
</dbReference>
<dbReference type="GeneID" id="113466898"/>
<dbReference type="Gene3D" id="1.20.1250.20">
    <property type="entry name" value="MFS general substrate transporter like domains"/>
    <property type="match status" value="1"/>
</dbReference>
<dbReference type="STRING" id="121845.A0A3Q0IVS4"/>
<organism evidence="3 4">
    <name type="scientific">Diaphorina citri</name>
    <name type="common">Asian citrus psyllid</name>
    <dbReference type="NCBI Taxonomy" id="121845"/>
    <lineage>
        <taxon>Eukaryota</taxon>
        <taxon>Metazoa</taxon>
        <taxon>Ecdysozoa</taxon>
        <taxon>Arthropoda</taxon>
        <taxon>Hexapoda</taxon>
        <taxon>Insecta</taxon>
        <taxon>Pterygota</taxon>
        <taxon>Neoptera</taxon>
        <taxon>Paraneoptera</taxon>
        <taxon>Hemiptera</taxon>
        <taxon>Sternorrhyncha</taxon>
        <taxon>Psylloidea</taxon>
        <taxon>Psyllidae</taxon>
        <taxon>Diaphorininae</taxon>
        <taxon>Diaphorina</taxon>
    </lineage>
</organism>
<dbReference type="PANTHER" id="PTHR11360:SF286">
    <property type="entry name" value="GH22266P"/>
    <property type="match status" value="1"/>
</dbReference>
<gene>
    <name evidence="4" type="primary">LOC113466898</name>
</gene>
<reference evidence="4" key="1">
    <citation type="submission" date="2025-08" db="UniProtKB">
        <authorList>
            <consortium name="RefSeq"/>
        </authorList>
    </citation>
    <scope>IDENTIFICATION</scope>
</reference>
<feature type="transmembrane region" description="Helical" evidence="2">
    <location>
        <begin position="114"/>
        <end position="134"/>
    </location>
</feature>
<keyword evidence="2" id="KW-1133">Transmembrane helix</keyword>
<dbReference type="InterPro" id="IPR036259">
    <property type="entry name" value="MFS_trans_sf"/>
</dbReference>
<dbReference type="GO" id="GO:0008028">
    <property type="term" value="F:monocarboxylic acid transmembrane transporter activity"/>
    <property type="evidence" value="ECO:0007669"/>
    <property type="project" value="TreeGrafter"/>
</dbReference>
<name>A0A3Q0IVS4_DIACI</name>
<evidence type="ECO:0000256" key="2">
    <source>
        <dbReference type="SAM" id="Phobius"/>
    </source>
</evidence>
<dbReference type="AlphaFoldDB" id="A0A3Q0IVS4"/>
<evidence type="ECO:0000313" key="3">
    <source>
        <dbReference type="Proteomes" id="UP000079169"/>
    </source>
</evidence>
<feature type="region of interest" description="Disordered" evidence="1">
    <location>
        <begin position="1"/>
        <end position="21"/>
    </location>
</feature>
<dbReference type="PaxDb" id="121845-A0A3Q0IVS4"/>
<feature type="transmembrane region" description="Helical" evidence="2">
    <location>
        <begin position="72"/>
        <end position="94"/>
    </location>
</feature>
<evidence type="ECO:0000313" key="4">
    <source>
        <dbReference type="RefSeq" id="XP_026678475.1"/>
    </source>
</evidence>
<accession>A0A3Q0IVS4</accession>
<dbReference type="SUPFAM" id="SSF103473">
    <property type="entry name" value="MFS general substrate transporter"/>
    <property type="match status" value="1"/>
</dbReference>
<protein>
    <submittedName>
        <fullName evidence="4">Monocarboxylate transporter 9-like</fullName>
    </submittedName>
</protein>
<keyword evidence="3" id="KW-1185">Reference proteome</keyword>
<feature type="transmembrane region" description="Helical" evidence="2">
    <location>
        <begin position="141"/>
        <end position="159"/>
    </location>
</feature>
<keyword evidence="2" id="KW-0472">Membrane</keyword>
<keyword evidence="2" id="KW-0812">Transmembrane</keyword>